<feature type="region of interest" description="Disordered" evidence="1">
    <location>
        <begin position="147"/>
        <end position="169"/>
    </location>
</feature>
<dbReference type="Proteomes" id="UP000541610">
    <property type="component" value="Unassembled WGS sequence"/>
</dbReference>
<protein>
    <submittedName>
        <fullName evidence="3">Uncharacterized protein</fullName>
    </submittedName>
</protein>
<name>A0A7J6R7X5_PEROL</name>
<gene>
    <name evidence="2" type="ORF">FOZ60_016484</name>
    <name evidence="3" type="ORF">FOZ63_028949</name>
</gene>
<evidence type="ECO:0000313" key="2">
    <source>
        <dbReference type="EMBL" id="KAF4678525.1"/>
    </source>
</evidence>
<dbReference type="EMBL" id="JABANO010027484">
    <property type="protein sequence ID" value="KAF4716764.1"/>
    <property type="molecule type" value="Genomic_DNA"/>
</dbReference>
<evidence type="ECO:0000256" key="1">
    <source>
        <dbReference type="SAM" id="MobiDB-lite"/>
    </source>
</evidence>
<sequence>MNHKGDPSEHEGGNLGDEESLLRNAHWPSLASSIITRHHSTKPARAVAADWSRLLRDLRETQIEYITVDEYRILVNLLGKDAIALPSPVPPLNEEVRRAKALARQCSSGRECINQKLERLNGMRRHYRGVLDAKACIDTGLMGPRGGGGGAVHKPTCRRARSVPDGKLQRPRWRLGSLAPAAADLSPHSSA</sequence>
<evidence type="ECO:0000313" key="3">
    <source>
        <dbReference type="EMBL" id="KAF4716764.1"/>
    </source>
</evidence>
<organism evidence="3 5">
    <name type="scientific">Perkinsus olseni</name>
    <name type="common">Perkinsus atlanticus</name>
    <dbReference type="NCBI Taxonomy" id="32597"/>
    <lineage>
        <taxon>Eukaryota</taxon>
        <taxon>Sar</taxon>
        <taxon>Alveolata</taxon>
        <taxon>Perkinsozoa</taxon>
        <taxon>Perkinsea</taxon>
        <taxon>Perkinsida</taxon>
        <taxon>Perkinsidae</taxon>
        <taxon>Perkinsus</taxon>
    </lineage>
</organism>
<dbReference type="Proteomes" id="UP000553632">
    <property type="component" value="Unassembled WGS sequence"/>
</dbReference>
<evidence type="ECO:0000313" key="4">
    <source>
        <dbReference type="Proteomes" id="UP000541610"/>
    </source>
</evidence>
<keyword evidence="5" id="KW-1185">Reference proteome</keyword>
<dbReference type="AlphaFoldDB" id="A0A7J6R7X5"/>
<accession>A0A7J6R7X5</accession>
<comment type="caution">
    <text evidence="3">The sequence shown here is derived from an EMBL/GenBank/DDBJ whole genome shotgun (WGS) entry which is preliminary data.</text>
</comment>
<evidence type="ECO:0000313" key="5">
    <source>
        <dbReference type="Proteomes" id="UP000553632"/>
    </source>
</evidence>
<proteinExistence type="predicted"/>
<reference evidence="4 5" key="1">
    <citation type="submission" date="2020-04" db="EMBL/GenBank/DDBJ databases">
        <title>Perkinsus olseni comparative genomics.</title>
        <authorList>
            <person name="Bogema D.R."/>
        </authorList>
    </citation>
    <scope>NUCLEOTIDE SEQUENCE [LARGE SCALE GENOMIC DNA]</scope>
    <source>
        <strain evidence="2">00978-12</strain>
        <strain evidence="3 5">ATCC PRA-207</strain>
    </source>
</reference>
<dbReference type="EMBL" id="JABANP010000882">
    <property type="protein sequence ID" value="KAF4678525.1"/>
    <property type="molecule type" value="Genomic_DNA"/>
</dbReference>